<dbReference type="PRINTS" id="PR01650">
    <property type="entry name" value="SECETRNLCASE"/>
</dbReference>
<feature type="transmembrane region" description="Helical" evidence="9">
    <location>
        <begin position="46"/>
        <end position="69"/>
    </location>
</feature>
<keyword evidence="5 9" id="KW-0653">Protein transport</keyword>
<dbReference type="InterPro" id="IPR005807">
    <property type="entry name" value="SecE_bac"/>
</dbReference>
<comment type="subunit">
    <text evidence="9">Component of the Sec protein translocase complex. Heterotrimer consisting of SecY, SecE and SecG subunits. The heterotrimers can form oligomers, although 1 heterotrimer is thought to be able to translocate proteins. Interacts with the ribosome. Interacts with SecDF, and other proteins may be involved. Interacts with SecA.</text>
</comment>
<dbReference type="GO" id="GO:0065002">
    <property type="term" value="P:intracellular protein transmembrane transport"/>
    <property type="evidence" value="ECO:0007669"/>
    <property type="project" value="UniProtKB-UniRule"/>
</dbReference>
<dbReference type="OrthoDB" id="164194at2"/>
<dbReference type="NCBIfam" id="TIGR00964">
    <property type="entry name" value="secE_bact"/>
    <property type="match status" value="1"/>
</dbReference>
<dbReference type="Pfam" id="PF00584">
    <property type="entry name" value="SecE"/>
    <property type="match status" value="1"/>
</dbReference>
<evidence type="ECO:0000256" key="7">
    <source>
        <dbReference type="ARBA" id="ARBA00023010"/>
    </source>
</evidence>
<name>I4EN96_9BACT</name>
<dbReference type="Gene3D" id="1.20.5.1030">
    <property type="entry name" value="Preprotein translocase secy subunit"/>
    <property type="match status" value="1"/>
</dbReference>
<dbReference type="PANTHER" id="PTHR33910">
    <property type="entry name" value="PROTEIN TRANSLOCASE SUBUNIT SECE"/>
    <property type="match status" value="1"/>
</dbReference>
<evidence type="ECO:0000256" key="3">
    <source>
        <dbReference type="ARBA" id="ARBA00022475"/>
    </source>
</evidence>
<keyword evidence="6 9" id="KW-1133">Transmembrane helix</keyword>
<keyword evidence="3 9" id="KW-1003">Cell membrane</keyword>
<dbReference type="HAMAP" id="MF_00422">
    <property type="entry name" value="SecE"/>
    <property type="match status" value="1"/>
</dbReference>
<comment type="function">
    <text evidence="9">Essential subunit of the Sec protein translocation channel SecYEG. Clamps together the 2 halves of SecY. May contact the channel plug during translocation.</text>
</comment>
<evidence type="ECO:0000256" key="5">
    <source>
        <dbReference type="ARBA" id="ARBA00022927"/>
    </source>
</evidence>
<evidence type="ECO:0000256" key="8">
    <source>
        <dbReference type="ARBA" id="ARBA00023136"/>
    </source>
</evidence>
<comment type="similarity">
    <text evidence="9">Belongs to the SecE/SEC61-gamma family.</text>
</comment>
<dbReference type="RefSeq" id="WP_008481823.1">
    <property type="nucleotide sequence ID" value="NZ_CAGS01000717.1"/>
</dbReference>
<dbReference type="Proteomes" id="UP000004221">
    <property type="component" value="Unassembled WGS sequence"/>
</dbReference>
<dbReference type="EMBL" id="CAGS01000717">
    <property type="protein sequence ID" value="CCF86159.1"/>
    <property type="molecule type" value="Genomic_DNA"/>
</dbReference>
<keyword evidence="2 9" id="KW-0813">Transport</keyword>
<evidence type="ECO:0000313" key="10">
    <source>
        <dbReference type="EMBL" id="CCF86159.1"/>
    </source>
</evidence>
<organism evidence="10 11">
    <name type="scientific">Nitrolancea hollandica Lb</name>
    <dbReference type="NCBI Taxonomy" id="1129897"/>
    <lineage>
        <taxon>Bacteria</taxon>
        <taxon>Pseudomonadati</taxon>
        <taxon>Thermomicrobiota</taxon>
        <taxon>Thermomicrobia</taxon>
        <taxon>Sphaerobacterales</taxon>
        <taxon>Sphaerobacterineae</taxon>
        <taxon>Sphaerobacteraceae</taxon>
        <taxon>Nitrolancea</taxon>
    </lineage>
</organism>
<evidence type="ECO:0000313" key="11">
    <source>
        <dbReference type="Proteomes" id="UP000004221"/>
    </source>
</evidence>
<dbReference type="AlphaFoldDB" id="I4EN96"/>
<keyword evidence="7 9" id="KW-0811">Translocation</keyword>
<comment type="caution">
    <text evidence="10">The sequence shown here is derived from an EMBL/GenBank/DDBJ whole genome shotgun (WGS) entry which is preliminary data.</text>
</comment>
<reference evidence="10 11" key="1">
    <citation type="journal article" date="2012" name="ISME J.">
        <title>Nitrification expanded: discovery, physiology and genomics of a nitrite-oxidizing bacterium from the phylum Chloroflexi.</title>
        <authorList>
            <person name="Sorokin D.Y."/>
            <person name="Lucker S."/>
            <person name="Vejmelkova D."/>
            <person name="Kostrikina N.A."/>
            <person name="Kleerebezem R."/>
            <person name="Rijpstra W.I."/>
            <person name="Damste J.S."/>
            <person name="Le Paslier D."/>
            <person name="Muyzer G."/>
            <person name="Wagner M."/>
            <person name="van Loosdrecht M.C."/>
            <person name="Daims H."/>
        </authorList>
    </citation>
    <scope>NUCLEOTIDE SEQUENCE [LARGE SCALE GENOMIC DNA]</scope>
    <source>
        <strain evidence="11">none</strain>
    </source>
</reference>
<evidence type="ECO:0000256" key="9">
    <source>
        <dbReference type="HAMAP-Rule" id="MF_00422"/>
    </source>
</evidence>
<comment type="subcellular location">
    <subcellularLocation>
        <location evidence="9">Cell membrane</location>
        <topology evidence="9">Single-pass membrane protein</topology>
    </subcellularLocation>
    <subcellularLocation>
        <location evidence="1">Membrane</location>
    </subcellularLocation>
</comment>
<evidence type="ECO:0000256" key="2">
    <source>
        <dbReference type="ARBA" id="ARBA00022448"/>
    </source>
</evidence>
<accession>I4EN96</accession>
<dbReference type="GO" id="GO:0005886">
    <property type="term" value="C:plasma membrane"/>
    <property type="evidence" value="ECO:0007669"/>
    <property type="project" value="UniProtKB-SubCell"/>
</dbReference>
<dbReference type="PANTHER" id="PTHR33910:SF1">
    <property type="entry name" value="PROTEIN TRANSLOCASE SUBUNIT SECE"/>
    <property type="match status" value="1"/>
</dbReference>
<dbReference type="GO" id="GO:0006605">
    <property type="term" value="P:protein targeting"/>
    <property type="evidence" value="ECO:0007669"/>
    <property type="project" value="UniProtKB-UniRule"/>
</dbReference>
<dbReference type="GO" id="GO:0008320">
    <property type="term" value="F:protein transmembrane transporter activity"/>
    <property type="evidence" value="ECO:0007669"/>
    <property type="project" value="UniProtKB-UniRule"/>
</dbReference>
<dbReference type="GO" id="GO:0043952">
    <property type="term" value="P:protein transport by the Sec complex"/>
    <property type="evidence" value="ECO:0007669"/>
    <property type="project" value="UniProtKB-UniRule"/>
</dbReference>
<gene>
    <name evidence="9" type="primary">secE</name>
    <name evidence="10" type="ORF">NITHO_810003</name>
</gene>
<dbReference type="InterPro" id="IPR038379">
    <property type="entry name" value="SecE_sf"/>
</dbReference>
<sequence length="78" mass="8719">MATRTRSRSTEGQSPSRINALRGMLRETAVEMKKINWPDRETTRNLTIFVIGISVVLGLVLGGVDAMFVKLWELLSSL</sequence>
<dbReference type="GO" id="GO:0009306">
    <property type="term" value="P:protein secretion"/>
    <property type="evidence" value="ECO:0007669"/>
    <property type="project" value="UniProtKB-UniRule"/>
</dbReference>
<keyword evidence="8 9" id="KW-0472">Membrane</keyword>
<keyword evidence="11" id="KW-1185">Reference proteome</keyword>
<proteinExistence type="inferred from homology"/>
<evidence type="ECO:0000256" key="1">
    <source>
        <dbReference type="ARBA" id="ARBA00004370"/>
    </source>
</evidence>
<dbReference type="InterPro" id="IPR001901">
    <property type="entry name" value="Translocase_SecE/Sec61-g"/>
</dbReference>
<evidence type="ECO:0000256" key="6">
    <source>
        <dbReference type="ARBA" id="ARBA00022989"/>
    </source>
</evidence>
<evidence type="ECO:0000256" key="4">
    <source>
        <dbReference type="ARBA" id="ARBA00022692"/>
    </source>
</evidence>
<protein>
    <recommendedName>
        <fullName evidence="9">Protein translocase subunit SecE</fullName>
    </recommendedName>
</protein>
<keyword evidence="4 9" id="KW-0812">Transmembrane</keyword>